<keyword evidence="5" id="KW-1185">Reference proteome</keyword>
<dbReference type="OrthoDB" id="1933275at2759"/>
<dbReference type="EnsemblPlants" id="KQK09942">
    <property type="protein sequence ID" value="KQK09942"/>
    <property type="gene ID" value="BRADI_2g51070v3"/>
</dbReference>
<protein>
    <recommendedName>
        <fullName evidence="6">Maternal effect embryo arrest 22</fullName>
    </recommendedName>
</protein>
<feature type="region of interest" description="Disordered" evidence="2">
    <location>
        <begin position="502"/>
        <end position="551"/>
    </location>
</feature>
<proteinExistence type="predicted"/>
<dbReference type="GeneID" id="100835630"/>
<feature type="coiled-coil region" evidence="1">
    <location>
        <begin position="342"/>
        <end position="387"/>
    </location>
</feature>
<evidence type="ECO:0000313" key="3">
    <source>
        <dbReference type="EMBL" id="KQK09942.1"/>
    </source>
</evidence>
<accession>A0A0Q3N0E0</accession>
<sequence length="1280" mass="142680">MAAAENDSSQEPPPLASGSGGGGPNPCCAKLWKKCQKNETARAALRDGIKVLNSEIARLENEKSALSDVCKEERLRADSAEAARETESDARDALEKEIIELKAQNSALQQKQNISRNDDELLRISELEEENRQLKQVLGEERTKIDSVKKKVDEERSKALEMQKLLKSEAHKHEEYKRLADTERKVAHDWKASLEKLRIEANGTKAQLATQIQKTGEAHKMAEAERQKAAREKKCADSEKMLAEKNKRQIEVERKKVMEEKSRADNLFAKLEDQTKLNDNLRVSIEAEKEKLMCEKNRADHLLQKFEEERKRSEYLQRKCDSFSSSRDMISVVNHGIQQADVANERANIKLLKEKLKRKKEQLQHVKKVLELDKALMRRELQLLKQEWMQPLSRFNMLDDYLADGAKGIDVLKKSKRQQELHDFEQNLLPHNPVAGPYFGIQAGGMIPFTSTPREYASYQLPRESCTRPISGIRTNQSSVVPELPPKDFNGARKQDVVLLDSSGNSSQQNASKPSLPGGTEVADQMPNDGRKRKRTKKSVESAALSSKRNLLNSKKIKTHDASTNGNLAFNDNCSSLQQEHNIIACVNEGLQNNQRKCHIVADRFPSSKLPSPGAGNACASLLSFEKLIEGGCLKLLDLDNDADEEKYRKAMEKPISPDLPIVTKGSISRHSGNGNDFEYDRVCPALEVEESANVSATASLNCLPHGNEAPYAVSSLAVESDNTIRPLFSGSSCGGHTNAILHLHKGAPDKNRPVQICDGSSDAGLRRYAGTSKAQTAEVINLTSDSVTGHCHAAENNTLYFVGVVSLKRSSIVKIFHYWEALISEGSKLGQDALVDGLLLERVSTEPSLLPEERVPLIFSMLLWDVHRSASDHVVDRYFASSAFSTTVKPYMEARLVFLKRDQLDVLVSLIEDFLVNKEVMVCDKLGDGNAVANKYHLDNETGIQVSTKPATIDQFTSACILLASVCLKEERVDVVLEVSYKVLQMGKRNLSWTMLALHVFGSICGDKLFFMKSCNLLMTTIRLVVLILESKDTSLCLVSSYIQSNRSTAFPSCTHCLFNKDTVSIDVFISSLLDELNLCSVLWNNHANTNETITKHSSHLGSSGLEINCGETCNISKQAKFAEDINYSAGRDLCYFTEIISLLELFGSYMSCEWTYNNVVVRLLKILESCTSEEYSAAILVLVSQLGRFFIGDVGYETKSVIELRNKLSVLIGTDFTRSRSILVQFSAVSALLSLLPLTFDKVIIRQPSALSGPSSEISEWFAQLSKENQSFARSFFT</sequence>
<dbReference type="RefSeq" id="XP_010232390.1">
    <property type="nucleotide sequence ID" value="XM_010234088.3"/>
</dbReference>
<dbReference type="Proteomes" id="UP000008810">
    <property type="component" value="Chromosome 2"/>
</dbReference>
<dbReference type="PANTHER" id="PTHR35480:SF1">
    <property type="entry name" value="MATERNAL EFFECT EMBRYO ARREST 22"/>
    <property type="match status" value="1"/>
</dbReference>
<gene>
    <name evidence="4" type="primary">LOC100835630</name>
    <name evidence="3" type="ORF">BRADI_2g51070v3</name>
</gene>
<feature type="compositionally biased region" description="Polar residues" evidence="2">
    <location>
        <begin position="502"/>
        <end position="513"/>
    </location>
</feature>
<evidence type="ECO:0000256" key="2">
    <source>
        <dbReference type="SAM" id="MobiDB-lite"/>
    </source>
</evidence>
<dbReference type="AlphaFoldDB" id="A0A0Q3N0E0"/>
<feature type="region of interest" description="Disordered" evidence="2">
    <location>
        <begin position="468"/>
        <end position="490"/>
    </location>
</feature>
<feature type="compositionally biased region" description="Polar residues" evidence="2">
    <location>
        <begin position="1"/>
        <end position="10"/>
    </location>
</feature>
<reference evidence="3 4" key="1">
    <citation type="journal article" date="2010" name="Nature">
        <title>Genome sequencing and analysis of the model grass Brachypodium distachyon.</title>
        <authorList>
            <consortium name="International Brachypodium Initiative"/>
        </authorList>
    </citation>
    <scope>NUCLEOTIDE SEQUENCE [LARGE SCALE GENOMIC DNA]</scope>
    <source>
        <strain evidence="3 4">Bd21</strain>
    </source>
</reference>
<feature type="coiled-coil region" evidence="1">
    <location>
        <begin position="42"/>
        <end position="144"/>
    </location>
</feature>
<dbReference type="ExpressionAtlas" id="A0A0Q3N0E0">
    <property type="expression patterns" value="baseline and differential"/>
</dbReference>
<dbReference type="PANTHER" id="PTHR35480">
    <property type="entry name" value="MATERNAL EFFECT EMBRYO ARREST 22"/>
    <property type="match status" value="1"/>
</dbReference>
<keyword evidence="1" id="KW-0175">Coiled coil</keyword>
<dbReference type="Gramene" id="KQK09942">
    <property type="protein sequence ID" value="KQK09942"/>
    <property type="gene ID" value="BRADI_2g51070v3"/>
</dbReference>
<feature type="region of interest" description="Disordered" evidence="2">
    <location>
        <begin position="1"/>
        <end position="24"/>
    </location>
</feature>
<evidence type="ECO:0000313" key="5">
    <source>
        <dbReference type="Proteomes" id="UP000008810"/>
    </source>
</evidence>
<evidence type="ECO:0000313" key="4">
    <source>
        <dbReference type="EnsemblPlants" id="KQK09942"/>
    </source>
</evidence>
<dbReference type="STRING" id="15368.A0A0Q3N0E0"/>
<reference evidence="4" key="3">
    <citation type="submission" date="2018-08" db="UniProtKB">
        <authorList>
            <consortium name="EnsemblPlants"/>
        </authorList>
    </citation>
    <scope>IDENTIFICATION</scope>
    <source>
        <strain evidence="4">cv. Bd21</strain>
    </source>
</reference>
<dbReference type="EMBL" id="CM000881">
    <property type="protein sequence ID" value="KQK09942.1"/>
    <property type="molecule type" value="Genomic_DNA"/>
</dbReference>
<feature type="coiled-coil region" evidence="1">
    <location>
        <begin position="194"/>
        <end position="309"/>
    </location>
</feature>
<reference evidence="3" key="2">
    <citation type="submission" date="2017-06" db="EMBL/GenBank/DDBJ databases">
        <title>WGS assembly of Brachypodium distachyon.</title>
        <authorList>
            <consortium name="The International Brachypodium Initiative"/>
            <person name="Lucas S."/>
            <person name="Harmon-Smith M."/>
            <person name="Lail K."/>
            <person name="Tice H."/>
            <person name="Grimwood J."/>
            <person name="Bruce D."/>
            <person name="Barry K."/>
            <person name="Shu S."/>
            <person name="Lindquist E."/>
            <person name="Wang M."/>
            <person name="Pitluck S."/>
            <person name="Vogel J.P."/>
            <person name="Garvin D.F."/>
            <person name="Mockler T.C."/>
            <person name="Schmutz J."/>
            <person name="Rokhsar D."/>
            <person name="Bevan M.W."/>
        </authorList>
    </citation>
    <scope>NUCLEOTIDE SEQUENCE</scope>
    <source>
        <strain evidence="3">Bd21</strain>
    </source>
</reference>
<evidence type="ECO:0000256" key="1">
    <source>
        <dbReference type="SAM" id="Coils"/>
    </source>
</evidence>
<evidence type="ECO:0008006" key="6">
    <source>
        <dbReference type="Google" id="ProtNLM"/>
    </source>
</evidence>
<organism evidence="3">
    <name type="scientific">Brachypodium distachyon</name>
    <name type="common">Purple false brome</name>
    <name type="synonym">Trachynia distachya</name>
    <dbReference type="NCBI Taxonomy" id="15368"/>
    <lineage>
        <taxon>Eukaryota</taxon>
        <taxon>Viridiplantae</taxon>
        <taxon>Streptophyta</taxon>
        <taxon>Embryophyta</taxon>
        <taxon>Tracheophyta</taxon>
        <taxon>Spermatophyta</taxon>
        <taxon>Magnoliopsida</taxon>
        <taxon>Liliopsida</taxon>
        <taxon>Poales</taxon>
        <taxon>Poaceae</taxon>
        <taxon>BOP clade</taxon>
        <taxon>Pooideae</taxon>
        <taxon>Stipodae</taxon>
        <taxon>Brachypodieae</taxon>
        <taxon>Brachypodium</taxon>
    </lineage>
</organism>
<name>A0A0Q3N0E0_BRADI</name>